<evidence type="ECO:0000313" key="1">
    <source>
        <dbReference type="EMBL" id="PHT90474.1"/>
    </source>
</evidence>
<dbReference type="PANTHER" id="PTHR46635:SF2">
    <property type="entry name" value="GLYCOSYL TRANSFERASE FAMILY 1 DOMAIN-CONTAINING PROTEIN"/>
    <property type="match status" value="1"/>
</dbReference>
<proteinExistence type="predicted"/>
<dbReference type="PANTHER" id="PTHR46635">
    <property type="entry name" value="GLYCOSYL TRANSFERASE FAMILY 1 PROTEIN"/>
    <property type="match status" value="1"/>
</dbReference>
<reference evidence="1 2" key="2">
    <citation type="journal article" date="2017" name="Genome Biol.">
        <title>New reference genome sequences of hot pepper reveal the massive evolution of plant disease-resistance genes by retroduplication.</title>
        <authorList>
            <person name="Kim S."/>
            <person name="Park J."/>
            <person name="Yeom S.I."/>
            <person name="Kim Y.M."/>
            <person name="Seo E."/>
            <person name="Kim K.T."/>
            <person name="Kim M.S."/>
            <person name="Lee J.M."/>
            <person name="Cheong K."/>
            <person name="Shin H.S."/>
            <person name="Kim S.B."/>
            <person name="Han K."/>
            <person name="Lee J."/>
            <person name="Park M."/>
            <person name="Lee H.A."/>
            <person name="Lee H.Y."/>
            <person name="Lee Y."/>
            <person name="Oh S."/>
            <person name="Lee J.H."/>
            <person name="Choi E."/>
            <person name="Choi E."/>
            <person name="Lee S.E."/>
            <person name="Jeon J."/>
            <person name="Kim H."/>
            <person name="Choi G."/>
            <person name="Song H."/>
            <person name="Lee J."/>
            <person name="Lee S.C."/>
            <person name="Kwon J.K."/>
            <person name="Lee H.Y."/>
            <person name="Koo N."/>
            <person name="Hong Y."/>
            <person name="Kim R.W."/>
            <person name="Kang W.H."/>
            <person name="Huh J.H."/>
            <person name="Kang B.C."/>
            <person name="Yang T.J."/>
            <person name="Lee Y.H."/>
            <person name="Bennetzen J.L."/>
            <person name="Choi D."/>
        </authorList>
    </citation>
    <scope>NUCLEOTIDE SEQUENCE [LARGE SCALE GENOMIC DNA]</scope>
    <source>
        <strain evidence="2">cv. CM334</strain>
    </source>
</reference>
<name>A0A2G3A8C2_CAPAN</name>
<evidence type="ECO:0000313" key="2">
    <source>
        <dbReference type="Proteomes" id="UP000222542"/>
    </source>
</evidence>
<dbReference type="Gramene" id="PHT90474">
    <property type="protein sequence ID" value="PHT90474"/>
    <property type="gene ID" value="T459_05587"/>
</dbReference>
<reference evidence="1 2" key="1">
    <citation type="journal article" date="2014" name="Nat. Genet.">
        <title>Genome sequence of the hot pepper provides insights into the evolution of pungency in Capsicum species.</title>
        <authorList>
            <person name="Kim S."/>
            <person name="Park M."/>
            <person name="Yeom S.I."/>
            <person name="Kim Y.M."/>
            <person name="Lee J.M."/>
            <person name="Lee H.A."/>
            <person name="Seo E."/>
            <person name="Choi J."/>
            <person name="Cheong K."/>
            <person name="Kim K.T."/>
            <person name="Jung K."/>
            <person name="Lee G.W."/>
            <person name="Oh S.K."/>
            <person name="Bae C."/>
            <person name="Kim S.B."/>
            <person name="Lee H.Y."/>
            <person name="Kim S.Y."/>
            <person name="Kim M.S."/>
            <person name="Kang B.C."/>
            <person name="Jo Y.D."/>
            <person name="Yang H.B."/>
            <person name="Jeong H.J."/>
            <person name="Kang W.H."/>
            <person name="Kwon J.K."/>
            <person name="Shin C."/>
            <person name="Lim J.Y."/>
            <person name="Park J.H."/>
            <person name="Huh J.H."/>
            <person name="Kim J.S."/>
            <person name="Kim B.D."/>
            <person name="Cohen O."/>
            <person name="Paran I."/>
            <person name="Suh M.C."/>
            <person name="Lee S.B."/>
            <person name="Kim Y.K."/>
            <person name="Shin Y."/>
            <person name="Noh S.J."/>
            <person name="Park J."/>
            <person name="Seo Y.S."/>
            <person name="Kwon S.Y."/>
            <person name="Kim H.A."/>
            <person name="Park J.M."/>
            <person name="Kim H.J."/>
            <person name="Choi S.B."/>
            <person name="Bosland P.W."/>
            <person name="Reeves G."/>
            <person name="Jo S.H."/>
            <person name="Lee B.W."/>
            <person name="Cho H.T."/>
            <person name="Choi H.S."/>
            <person name="Lee M.S."/>
            <person name="Yu Y."/>
            <person name="Do Choi Y."/>
            <person name="Park B.S."/>
            <person name="van Deynze A."/>
            <person name="Ashrafi H."/>
            <person name="Hill T."/>
            <person name="Kim W.T."/>
            <person name="Pai H.S."/>
            <person name="Ahn H.K."/>
            <person name="Yeam I."/>
            <person name="Giovannoni J.J."/>
            <person name="Rose J.K."/>
            <person name="Sorensen I."/>
            <person name="Lee S.J."/>
            <person name="Kim R.W."/>
            <person name="Choi I.Y."/>
            <person name="Choi B.S."/>
            <person name="Lim J.S."/>
            <person name="Lee Y.H."/>
            <person name="Choi D."/>
        </authorList>
    </citation>
    <scope>NUCLEOTIDE SEQUENCE [LARGE SCALE GENOMIC DNA]</scope>
    <source>
        <strain evidence="2">cv. CM334</strain>
    </source>
</reference>
<organism evidence="1 2">
    <name type="scientific">Capsicum annuum</name>
    <name type="common">Capsicum pepper</name>
    <dbReference type="NCBI Taxonomy" id="4072"/>
    <lineage>
        <taxon>Eukaryota</taxon>
        <taxon>Viridiplantae</taxon>
        <taxon>Streptophyta</taxon>
        <taxon>Embryophyta</taxon>
        <taxon>Tracheophyta</taxon>
        <taxon>Spermatophyta</taxon>
        <taxon>Magnoliopsida</taxon>
        <taxon>eudicotyledons</taxon>
        <taxon>Gunneridae</taxon>
        <taxon>Pentapetalae</taxon>
        <taxon>asterids</taxon>
        <taxon>lamiids</taxon>
        <taxon>Solanales</taxon>
        <taxon>Solanaceae</taxon>
        <taxon>Solanoideae</taxon>
        <taxon>Capsiceae</taxon>
        <taxon>Capsicum</taxon>
    </lineage>
</organism>
<dbReference type="STRING" id="4072.A0A2G3A8C2"/>
<comment type="caution">
    <text evidence="1">The sequence shown here is derived from an EMBL/GenBank/DDBJ whole genome shotgun (WGS) entry which is preliminary data.</text>
</comment>
<dbReference type="Proteomes" id="UP000222542">
    <property type="component" value="Unassembled WGS sequence"/>
</dbReference>
<accession>A0A2G3A8C2</accession>
<dbReference type="EMBL" id="AYRZ02000002">
    <property type="protein sequence ID" value="PHT90474.1"/>
    <property type="molecule type" value="Genomic_DNA"/>
</dbReference>
<keyword evidence="2" id="KW-1185">Reference proteome</keyword>
<dbReference type="AlphaFoldDB" id="A0A2G3A8C2"/>
<gene>
    <name evidence="1" type="ORF">T459_05587</name>
</gene>
<sequence length="578" mass="67419">MRMLLNFVKGSTSFESIRTINGVSYKTYKEACYALGLLEDDQEWNDCLAEAACWASGNELRNLFVMILIHCQVSDSAKLWRTNYEILSKDITSLQRNRFQVKDLQLTQKQLEAYTLFEIETILVKMGKSLKDIDEMPLPDSALLSDRRNRLINEELEYNKEDLKKMHDKSFALLNDYQKLAGRVTDREVAEITTFDKWLLQIGEGSFYDDVNNELIKLPPDICITSSNDPIDSIVEAVYPSLLQNYNDPTYLKERAIQTPKNKMVQELNDIIMKMIPVKLAMWKPHYLPISQTILFLYEFLHSITQCINQTQEADETTTFKDLKLNFVFQLHRSWNKELISLMQEPFYSVPLVWIIQQDTLANRLPFYESMSWEHLISHWRDAFRRANFIVFLDYILPMLYSGLDTGNYSRRQGKHMVLAKMISSFWFWTEFPPILIRAMSFGIPIVAPDLPVIRKYFMKYKESSSLNTTQHNSNELVKDFSQLISNGKFTRFSHTIASSGRLLSKNMFAMECTTGYAKLLENFITFPSDVILPGNTSQLKQGSWEWGYFQKDVEDSKGIEDLQKNLFNRSIPRNYSP</sequence>
<protein>
    <submittedName>
        <fullName evidence="1">Uncharacterized protein</fullName>
    </submittedName>
</protein>